<evidence type="ECO:0000256" key="3">
    <source>
        <dbReference type="ARBA" id="ARBA00022692"/>
    </source>
</evidence>
<keyword evidence="4 8" id="KW-0732">Signal</keyword>
<comment type="caution">
    <text evidence="11">The sequence shown here is derived from an EMBL/GenBank/DDBJ whole genome shotgun (WGS) entry which is preliminary data.</text>
</comment>
<evidence type="ECO:0000256" key="7">
    <source>
        <dbReference type="ARBA" id="ARBA00023237"/>
    </source>
</evidence>
<dbReference type="PANTHER" id="PTHR12815">
    <property type="entry name" value="SORTING AND ASSEMBLY MACHINERY SAMM50 PROTEIN FAMILY MEMBER"/>
    <property type="match status" value="1"/>
</dbReference>
<keyword evidence="5 8" id="KW-0677">Repeat</keyword>
<dbReference type="NCBIfam" id="TIGR03303">
    <property type="entry name" value="OM_YaeT"/>
    <property type="match status" value="1"/>
</dbReference>
<dbReference type="InterPro" id="IPR000184">
    <property type="entry name" value="Bac_surfAg_D15"/>
</dbReference>
<comment type="similarity">
    <text evidence="8">Belongs to the BamA family.</text>
</comment>
<dbReference type="InterPro" id="IPR034746">
    <property type="entry name" value="POTRA"/>
</dbReference>
<feature type="chain" id="PRO_5044909208" description="Outer membrane protein assembly factor BamA" evidence="8">
    <location>
        <begin position="24"/>
        <end position="806"/>
    </location>
</feature>
<dbReference type="RefSeq" id="WP_341596072.1">
    <property type="nucleotide sequence ID" value="NZ_JBAKAZ010000002.1"/>
</dbReference>
<evidence type="ECO:0000259" key="10">
    <source>
        <dbReference type="PROSITE" id="PS51779"/>
    </source>
</evidence>
<proteinExistence type="inferred from homology"/>
<accession>A0ABU9GLE9</accession>
<dbReference type="PROSITE" id="PS51779">
    <property type="entry name" value="POTRA"/>
    <property type="match status" value="5"/>
</dbReference>
<keyword evidence="3 8" id="KW-0812">Transmembrane</keyword>
<feature type="domain" description="POTRA" evidence="10">
    <location>
        <begin position="177"/>
        <end position="265"/>
    </location>
</feature>
<comment type="function">
    <text evidence="8">Part of the outer membrane protein assembly complex, which is involved in assembly and insertion of beta-barrel proteins into the outer membrane.</text>
</comment>
<keyword evidence="2 8" id="KW-1134">Transmembrane beta strand</keyword>
<organism evidence="11 12">
    <name type="scientific">Psychromonas aquatilis</name>
    <dbReference type="NCBI Taxonomy" id="2005072"/>
    <lineage>
        <taxon>Bacteria</taxon>
        <taxon>Pseudomonadati</taxon>
        <taxon>Pseudomonadota</taxon>
        <taxon>Gammaproteobacteria</taxon>
        <taxon>Alteromonadales</taxon>
        <taxon>Psychromonadaceae</taxon>
        <taxon>Psychromonas</taxon>
    </lineage>
</organism>
<sequence length="806" mass="89671" precursor="true">MFKKYLLAMALSVVSGFSHFAFAEKFTVSDLQFEGLQRVTLGAALLSLPIREGDVVDDYDLSQAIKKLYSSSHFESIQLFRDDSVLIFKVKERPTISAIELSGNDKLSEEQILDSLKTSSIQVGDALDRTVLTSIEKSLEDFYHSIGKYSAQVETIVTALPRNRVSLQFVFREGLTAKIEEINIVGNTVYSDTDLLKRLTLSDSAGWWDLFADDNYQKQALAGDLEVIKSYYLDRGYIRFNIDETQVALRPNKKGVYVTVNVDEGEVYKVSDVTFIGDLLGYDEDVKSLVSFEDGDVYAASDVAASEQSIRKYFGRLGYAFPEINTYPEIDDETNTVVVNFSVDPGQRGYVRYINISGNTNTKDVVIRRELRQMEGGWLSSEAIELSRARLNRLGFFSKVDINTDRISNDLVDLNVKVEEQASGSFNAGVGFGTESGVSLSGGIQQNNFLGTGDKVSFQTKLNDYSLSADISYDTPYLTKDGVSGGARIYYDKFEAADANIVDYTNTTYGIRFSAGFPVNEINRLGLSVGWENNGISQLNGYEQLNNFWDIYGSMQDADGGANFRNFDLTATWSRNNLDKGQLATQGMSHTLRGKVTIPGSDLQFFKLNFDIRNYQRITDDGDWTTLLRGSLGYGNGYGQFEGNDTILPFFENYYVGGYRTLRGFSNNTVGPRALYTGTNSGNTSSVYTNSAVGGNAKYTMSAELIFPVPFLDEAYSRQVRSSLFVDAGEAWDTEFDNELYSQFTCSYNCDYAGDYSKPGRIRASLGTQLTWVSPLGPLVFTLAVPLKKYAGDQTEVFSFNIGDTF</sequence>
<keyword evidence="12" id="KW-1185">Reference proteome</keyword>
<evidence type="ECO:0000256" key="9">
    <source>
        <dbReference type="NCBIfam" id="TIGR03303"/>
    </source>
</evidence>
<name>A0ABU9GLE9_9GAMM</name>
<dbReference type="PIRSF" id="PIRSF006076">
    <property type="entry name" value="OM_assembly_OMP85"/>
    <property type="match status" value="1"/>
</dbReference>
<evidence type="ECO:0000256" key="5">
    <source>
        <dbReference type="ARBA" id="ARBA00022737"/>
    </source>
</evidence>
<comment type="subcellular location">
    <subcellularLocation>
        <location evidence="8">Cell outer membrane</location>
    </subcellularLocation>
    <subcellularLocation>
        <location evidence="1">Membrane</location>
    </subcellularLocation>
</comment>
<dbReference type="InterPro" id="IPR039910">
    <property type="entry name" value="D15-like"/>
</dbReference>
<dbReference type="Gene3D" id="3.10.20.310">
    <property type="entry name" value="membrane protein fhac"/>
    <property type="match status" value="5"/>
</dbReference>
<dbReference type="Gene3D" id="2.40.160.50">
    <property type="entry name" value="membrane protein fhac: a member of the omp85/tpsb transporter family"/>
    <property type="match status" value="1"/>
</dbReference>
<feature type="signal peptide" evidence="8">
    <location>
        <begin position="1"/>
        <end position="23"/>
    </location>
</feature>
<feature type="domain" description="POTRA" evidence="10">
    <location>
        <begin position="349"/>
        <end position="421"/>
    </location>
</feature>
<evidence type="ECO:0000256" key="8">
    <source>
        <dbReference type="HAMAP-Rule" id="MF_01430"/>
    </source>
</evidence>
<reference evidence="11 12" key="1">
    <citation type="submission" date="2024-02" db="EMBL/GenBank/DDBJ databases">
        <title>Bacteria isolated from the canopy kelp, Nereocystis luetkeana.</title>
        <authorList>
            <person name="Pfister C.A."/>
            <person name="Younker I.T."/>
            <person name="Light S.H."/>
        </authorList>
    </citation>
    <scope>NUCLEOTIDE SEQUENCE [LARGE SCALE GENOMIC DNA]</scope>
    <source>
        <strain evidence="11 12">TI.1.05</strain>
    </source>
</reference>
<dbReference type="EMBL" id="JBAKAZ010000002">
    <property type="protein sequence ID" value="MEL0628135.1"/>
    <property type="molecule type" value="Genomic_DNA"/>
</dbReference>
<gene>
    <name evidence="8 11" type="primary">bamA</name>
    <name evidence="11" type="ORF">V6256_00825</name>
</gene>
<evidence type="ECO:0000256" key="4">
    <source>
        <dbReference type="ARBA" id="ARBA00022729"/>
    </source>
</evidence>
<protein>
    <recommendedName>
        <fullName evidence="8 9">Outer membrane protein assembly factor BamA</fullName>
    </recommendedName>
</protein>
<dbReference type="Pfam" id="PF01103">
    <property type="entry name" value="Omp85"/>
    <property type="match status" value="1"/>
</dbReference>
<dbReference type="Pfam" id="PF07244">
    <property type="entry name" value="POTRA"/>
    <property type="match status" value="4"/>
</dbReference>
<feature type="domain" description="POTRA" evidence="10">
    <location>
        <begin position="268"/>
        <end position="346"/>
    </location>
</feature>
<comment type="subunit">
    <text evidence="8">Part of the Bam complex.</text>
</comment>
<evidence type="ECO:0000256" key="1">
    <source>
        <dbReference type="ARBA" id="ARBA00004370"/>
    </source>
</evidence>
<dbReference type="InterPro" id="IPR023707">
    <property type="entry name" value="OM_assembly_BamA"/>
</dbReference>
<feature type="domain" description="POTRA" evidence="10">
    <location>
        <begin position="94"/>
        <end position="174"/>
    </location>
</feature>
<dbReference type="PANTHER" id="PTHR12815:SF23">
    <property type="entry name" value="OUTER MEMBRANE PROTEIN ASSEMBLY FACTOR BAMA"/>
    <property type="match status" value="1"/>
</dbReference>
<feature type="domain" description="POTRA" evidence="10">
    <location>
        <begin position="26"/>
        <end position="93"/>
    </location>
</feature>
<dbReference type="InterPro" id="IPR010827">
    <property type="entry name" value="BamA/TamA_POTRA"/>
</dbReference>
<evidence type="ECO:0000256" key="6">
    <source>
        <dbReference type="ARBA" id="ARBA00023136"/>
    </source>
</evidence>
<dbReference type="Proteomes" id="UP001369082">
    <property type="component" value="Unassembled WGS sequence"/>
</dbReference>
<evidence type="ECO:0000313" key="11">
    <source>
        <dbReference type="EMBL" id="MEL0628135.1"/>
    </source>
</evidence>
<evidence type="ECO:0000313" key="12">
    <source>
        <dbReference type="Proteomes" id="UP001369082"/>
    </source>
</evidence>
<dbReference type="HAMAP" id="MF_01430">
    <property type="entry name" value="OM_assembly_BamA"/>
    <property type="match status" value="1"/>
</dbReference>
<evidence type="ECO:0000256" key="2">
    <source>
        <dbReference type="ARBA" id="ARBA00022452"/>
    </source>
</evidence>
<keyword evidence="6 8" id="KW-0472">Membrane</keyword>
<keyword evidence="7 8" id="KW-0998">Cell outer membrane</keyword>